<dbReference type="GO" id="GO:0046872">
    <property type="term" value="F:metal ion binding"/>
    <property type="evidence" value="ECO:0007669"/>
    <property type="project" value="UniProtKB-KW"/>
</dbReference>
<dbReference type="Pfam" id="PF02265">
    <property type="entry name" value="S1-P1_nuclease"/>
    <property type="match status" value="1"/>
</dbReference>
<evidence type="ECO:0000256" key="9">
    <source>
        <dbReference type="SAM" id="SignalP"/>
    </source>
</evidence>
<keyword evidence="8" id="KW-0472">Membrane</keyword>
<dbReference type="AlphaFoldDB" id="A0A836GDG0"/>
<dbReference type="OrthoDB" id="441446at2759"/>
<keyword evidence="8" id="KW-1133">Transmembrane helix</keyword>
<reference evidence="11" key="2">
    <citation type="journal article" date="2021" name="Sci. Data">
        <title>Chromosome-scale genome sequencing, assembly and annotation of six genomes from subfamily Leishmaniinae.</title>
        <authorList>
            <person name="Almutairi H."/>
            <person name="Urbaniak M.D."/>
            <person name="Bates M.D."/>
            <person name="Jariyapan N."/>
            <person name="Kwakye-Nuako G."/>
            <person name="Thomaz Soccol V."/>
            <person name="Al-Salem W.S."/>
            <person name="Dillon R.J."/>
            <person name="Bates P.A."/>
            <person name="Gatherer D."/>
        </authorList>
    </citation>
    <scope>NUCLEOTIDE SEQUENCE [LARGE SCALE GENOMIC DNA]</scope>
</reference>
<dbReference type="PANTHER" id="PTHR33146:SF10">
    <property type="entry name" value="STRAND-SPECIFIC NUCLEASE, PUTATIVE-RELATED"/>
    <property type="match status" value="1"/>
</dbReference>
<keyword evidence="9" id="KW-0732">Signal</keyword>
<dbReference type="GO" id="GO:0016788">
    <property type="term" value="F:hydrolase activity, acting on ester bonds"/>
    <property type="evidence" value="ECO:0007669"/>
    <property type="project" value="InterPro"/>
</dbReference>
<dbReference type="CDD" id="cd11010">
    <property type="entry name" value="S1-P1_nuclease"/>
    <property type="match status" value="1"/>
</dbReference>
<evidence type="ECO:0000256" key="8">
    <source>
        <dbReference type="SAM" id="Phobius"/>
    </source>
</evidence>
<dbReference type="SUPFAM" id="SSF48537">
    <property type="entry name" value="Phospholipase C/P1 nuclease"/>
    <property type="match status" value="1"/>
</dbReference>
<dbReference type="RefSeq" id="XP_067176423.1">
    <property type="nucleotide sequence ID" value="XM_067319144.1"/>
</dbReference>
<evidence type="ECO:0000313" key="10">
    <source>
        <dbReference type="EMBL" id="KAG5471449.1"/>
    </source>
</evidence>
<feature type="signal peptide" evidence="9">
    <location>
        <begin position="1"/>
        <end position="27"/>
    </location>
</feature>
<feature type="chain" id="PRO_5032652481" description="3'-nucleotidase/nuclease" evidence="9">
    <location>
        <begin position="28"/>
        <end position="376"/>
    </location>
</feature>
<comment type="caution">
    <text evidence="10">The sequence shown here is derived from an EMBL/GenBank/DDBJ whole genome shotgun (WGS) entry which is preliminary data.</text>
</comment>
<evidence type="ECO:0000256" key="2">
    <source>
        <dbReference type="ARBA" id="ARBA00022722"/>
    </source>
</evidence>
<feature type="transmembrane region" description="Helical" evidence="8">
    <location>
        <begin position="333"/>
        <end position="358"/>
    </location>
</feature>
<dbReference type="KEGG" id="lmat:92511656"/>
<protein>
    <recommendedName>
        <fullName evidence="12">3'-nucleotidase/nuclease</fullName>
    </recommendedName>
</protein>
<evidence type="ECO:0000256" key="6">
    <source>
        <dbReference type="ARBA" id="ARBA00023157"/>
    </source>
</evidence>
<dbReference type="EMBL" id="JAFEUZ010000031">
    <property type="protein sequence ID" value="KAG5471449.1"/>
    <property type="molecule type" value="Genomic_DNA"/>
</dbReference>
<comment type="similarity">
    <text evidence="1">Belongs to the nuclease type I family.</text>
</comment>
<dbReference type="PANTHER" id="PTHR33146">
    <property type="entry name" value="ENDONUCLEASE 4"/>
    <property type="match status" value="1"/>
</dbReference>
<evidence type="ECO:0000256" key="5">
    <source>
        <dbReference type="ARBA" id="ARBA00022801"/>
    </source>
</evidence>
<evidence type="ECO:0008006" key="12">
    <source>
        <dbReference type="Google" id="ProtNLM"/>
    </source>
</evidence>
<keyword evidence="3" id="KW-0479">Metal-binding</keyword>
<dbReference type="InterPro" id="IPR008947">
    <property type="entry name" value="PLipase_C/P1_nuclease_dom_sf"/>
</dbReference>
<keyword evidence="11" id="KW-1185">Reference proteome</keyword>
<proteinExistence type="inferred from homology"/>
<keyword evidence="7" id="KW-0325">Glycoprotein</keyword>
<keyword evidence="4" id="KW-0255">Endonuclease</keyword>
<dbReference type="GO" id="GO:0006308">
    <property type="term" value="P:DNA catabolic process"/>
    <property type="evidence" value="ECO:0007669"/>
    <property type="project" value="InterPro"/>
</dbReference>
<evidence type="ECO:0000256" key="4">
    <source>
        <dbReference type="ARBA" id="ARBA00022759"/>
    </source>
</evidence>
<reference evidence="11" key="1">
    <citation type="journal article" date="2021" name="Microbiol. Resour. Announc.">
        <title>LGAAP: Leishmaniinae Genome Assembly and Annotation Pipeline.</title>
        <authorList>
            <person name="Almutairi H."/>
            <person name="Urbaniak M.D."/>
            <person name="Bates M.D."/>
            <person name="Jariyapan N."/>
            <person name="Kwakye-Nuako G."/>
            <person name="Thomaz-Soccol V."/>
            <person name="Al-Salem W.S."/>
            <person name="Dillon R.J."/>
            <person name="Bates P.A."/>
            <person name="Gatherer D."/>
        </authorList>
    </citation>
    <scope>NUCLEOTIDE SEQUENCE [LARGE SCALE GENOMIC DNA]</scope>
</reference>
<organism evidence="10 11">
    <name type="scientific">Leishmania martiniquensis</name>
    <dbReference type="NCBI Taxonomy" id="1580590"/>
    <lineage>
        <taxon>Eukaryota</taxon>
        <taxon>Discoba</taxon>
        <taxon>Euglenozoa</taxon>
        <taxon>Kinetoplastea</taxon>
        <taxon>Metakinetoplastina</taxon>
        <taxon>Trypanosomatida</taxon>
        <taxon>Trypanosomatidae</taxon>
        <taxon>Leishmaniinae</taxon>
        <taxon>Leishmania</taxon>
    </lineage>
</organism>
<keyword evidence="2" id="KW-0540">Nuclease</keyword>
<evidence type="ECO:0000256" key="3">
    <source>
        <dbReference type="ARBA" id="ARBA00022723"/>
    </source>
</evidence>
<keyword evidence="8" id="KW-0812">Transmembrane</keyword>
<keyword evidence="6" id="KW-1015">Disulfide bond</keyword>
<dbReference type="Proteomes" id="UP000673552">
    <property type="component" value="Unassembled WGS sequence"/>
</dbReference>
<evidence type="ECO:0000313" key="11">
    <source>
        <dbReference type="Proteomes" id="UP000673552"/>
    </source>
</evidence>
<evidence type="ECO:0000256" key="7">
    <source>
        <dbReference type="ARBA" id="ARBA00023180"/>
    </source>
</evidence>
<evidence type="ECO:0000256" key="1">
    <source>
        <dbReference type="ARBA" id="ARBA00009547"/>
    </source>
</evidence>
<dbReference type="FunFam" id="1.10.575.10:FF:000003">
    <property type="entry name" value="Single strand-specific nuclease, putative"/>
    <property type="match status" value="1"/>
</dbReference>
<keyword evidence="5" id="KW-0378">Hydrolase</keyword>
<dbReference type="GeneID" id="92511656"/>
<dbReference type="GO" id="GO:0004519">
    <property type="term" value="F:endonuclease activity"/>
    <property type="evidence" value="ECO:0007669"/>
    <property type="project" value="UniProtKB-KW"/>
</dbReference>
<dbReference type="InterPro" id="IPR003154">
    <property type="entry name" value="S1/P1nuclease"/>
</dbReference>
<dbReference type="GO" id="GO:0003676">
    <property type="term" value="F:nucleic acid binding"/>
    <property type="evidence" value="ECO:0007669"/>
    <property type="project" value="InterPro"/>
</dbReference>
<dbReference type="Gene3D" id="1.10.575.10">
    <property type="entry name" value="P1 Nuclease"/>
    <property type="match status" value="1"/>
</dbReference>
<sequence>MAPQVPFAPFLLVTLMLLSIAACPAAAWWSKGHMAVALIAQRHMDASLVEKGSLVAKVLSLSGPYPASPDMVQLAPWADDMKTVGLQTMSTWHFITTPYYPDKGFTLEFSPVQTVNVASVIPMLQSALQHTASNAEIVAHSLALLIHFMGDIHQPLHNVNLFSKTYPQGDLGGNTQTVTIDSKGTKMRLHAYWDSAAEGKAGEDKPRPLNQADYEDLNRFVDYLEATYASTLKSAEINLLKTTTISRESYDLAVKHAYPGAENGATLSAEYKKNAKTISERQLLLAGYRLAKMLNTTLKPLSATKILQGLENVEGEVVAGKVENHYEQKGLSVGMTAGIAVALFVVGMLTAVLVVFALRHCWKQDDHLGDYAHVHV</sequence>
<name>A0A836GDG0_9TRYP</name>
<gene>
    <name evidence="10" type="ORF">LSCM1_01538</name>
</gene>
<accession>A0A836GDG0</accession>